<protein>
    <submittedName>
        <fullName evidence="2">Uncharacterized protein</fullName>
    </submittedName>
</protein>
<feature type="compositionally biased region" description="Low complexity" evidence="1">
    <location>
        <begin position="348"/>
        <end position="357"/>
    </location>
</feature>
<feature type="region of interest" description="Disordered" evidence="1">
    <location>
        <begin position="296"/>
        <end position="371"/>
    </location>
</feature>
<dbReference type="KEGG" id="clus:A9F13_26g00429"/>
<dbReference type="AlphaFoldDB" id="A0AA91PV58"/>
<name>A0AA91PV58_CLALS</name>
<evidence type="ECO:0000313" key="3">
    <source>
        <dbReference type="Proteomes" id="UP000195602"/>
    </source>
</evidence>
<feature type="compositionally biased region" description="Polar residues" evidence="1">
    <location>
        <begin position="138"/>
        <end position="151"/>
    </location>
</feature>
<dbReference type="GO" id="GO:0003677">
    <property type="term" value="F:DNA binding"/>
    <property type="evidence" value="ECO:0007669"/>
    <property type="project" value="InterPro"/>
</dbReference>
<dbReference type="EMBL" id="LYUB02000026">
    <property type="protein sequence ID" value="OVF04689.1"/>
    <property type="molecule type" value="Genomic_DNA"/>
</dbReference>
<dbReference type="PRINTS" id="PR00929">
    <property type="entry name" value="ATHOOK"/>
</dbReference>
<comment type="caution">
    <text evidence="2">The sequence shown here is derived from an EMBL/GenBank/DDBJ whole genome shotgun (WGS) entry which is preliminary data.</text>
</comment>
<feature type="compositionally biased region" description="Basic and acidic residues" evidence="1">
    <location>
        <begin position="513"/>
        <end position="522"/>
    </location>
</feature>
<organism evidence="2 3">
    <name type="scientific">Clavispora lusitaniae</name>
    <name type="common">Candida lusitaniae</name>
    <dbReference type="NCBI Taxonomy" id="36911"/>
    <lineage>
        <taxon>Eukaryota</taxon>
        <taxon>Fungi</taxon>
        <taxon>Dikarya</taxon>
        <taxon>Ascomycota</taxon>
        <taxon>Saccharomycotina</taxon>
        <taxon>Pichiomycetes</taxon>
        <taxon>Metschnikowiaceae</taxon>
        <taxon>Clavispora</taxon>
    </lineage>
</organism>
<dbReference type="SMART" id="SM00384">
    <property type="entry name" value="AT_hook"/>
    <property type="match status" value="3"/>
</dbReference>
<proteinExistence type="predicted"/>
<accession>A0AA91PV58</accession>
<feature type="region of interest" description="Disordered" evidence="1">
    <location>
        <begin position="87"/>
        <end position="151"/>
    </location>
</feature>
<reference evidence="2 3" key="1">
    <citation type="submission" date="2017-04" db="EMBL/GenBank/DDBJ databases">
        <title>Draft genome of the yeast Clavispora lusitaniae type strain CBS 6936.</title>
        <authorList>
            <person name="Durrens P."/>
            <person name="Klopp C."/>
            <person name="Biteau N."/>
            <person name="Fitton-Ouhabi V."/>
            <person name="Dementhon K."/>
            <person name="Accoceberry I."/>
            <person name="Sherman D.J."/>
            <person name="Noel T."/>
        </authorList>
    </citation>
    <scope>NUCLEOTIDE SEQUENCE [LARGE SCALE GENOMIC DNA]</scope>
    <source>
        <strain evidence="2 3">CBS 6936</strain>
    </source>
</reference>
<feature type="region of interest" description="Disordered" evidence="1">
    <location>
        <begin position="460"/>
        <end position="522"/>
    </location>
</feature>
<feature type="compositionally biased region" description="Polar residues" evidence="1">
    <location>
        <begin position="296"/>
        <end position="339"/>
    </location>
</feature>
<evidence type="ECO:0000313" key="2">
    <source>
        <dbReference type="EMBL" id="OVF04689.1"/>
    </source>
</evidence>
<feature type="compositionally biased region" description="Low complexity" evidence="1">
    <location>
        <begin position="114"/>
        <end position="137"/>
    </location>
</feature>
<dbReference type="Proteomes" id="UP000195602">
    <property type="component" value="Unassembled WGS sequence"/>
</dbReference>
<dbReference type="InterPro" id="IPR017956">
    <property type="entry name" value="AT_hook_DNA-bd_motif"/>
</dbReference>
<evidence type="ECO:0000256" key="1">
    <source>
        <dbReference type="SAM" id="MobiDB-lite"/>
    </source>
</evidence>
<feature type="compositionally biased region" description="Polar residues" evidence="1">
    <location>
        <begin position="92"/>
        <end position="113"/>
    </location>
</feature>
<gene>
    <name evidence="2" type="ORF">A9F13_26g00429</name>
</gene>
<sequence>MTSPYTFSGKQIPAPPVAHGLNSNIPENKQMPMQMYGQKTLSYPTGNNQVFSNAPSHISSVTRLVPNMMPTPLKLVDIAQQKPLLQEAGQHGQPSQALNHDNMSSQNQDANVLSGQNGNANSAQNQIPNTNPIQNQQSHVAQEQTSVRYQNSPSQAFVLPRGQFDQRNQYEQMQRGQFEQRNQFDQRNQFEQRNQFDQRGQFDQRSQFDQRGQLGQFDQRFDHRFEQRGQFERPHNRDESIQNHQFGVAYSHPEEHYDHADFRYHQDGRMVQNSYSTQKNGAFNYIGHGIGMQPQGPVNSMYSQPQTEFTKPTKSPAQQTPYGSSTSTPISEVAQQSGALEQEKQRQSASSSVSLSSGHEETPSSGTSAAITTIKTKFVSAIEGDGTKRKRGRPKKFILDPSTNQYIDSSHENYKRLNRLHKESIEAAGERNTPKDSATDFIAKGTNLGSLNDQAVKQLLEKKDRRGRPRKFPIEQTGVTIKGVRVNGSLKRRKPSSPSLDADGNKRKRGRPKREPETPELK</sequence>